<proteinExistence type="inferred from homology"/>
<dbReference type="EMBL" id="FNJM01000011">
    <property type="protein sequence ID" value="SDP66893.1"/>
    <property type="molecule type" value="Genomic_DNA"/>
</dbReference>
<comment type="subcellular location">
    <subcellularLocation>
        <location evidence="1">Cell membrane</location>
        <topology evidence="1">Multi-pass membrane protein</topology>
    </subcellularLocation>
</comment>
<organism evidence="12 13">
    <name type="scientific">Clostridium gasigenes</name>
    <dbReference type="NCBI Taxonomy" id="94869"/>
    <lineage>
        <taxon>Bacteria</taxon>
        <taxon>Bacillati</taxon>
        <taxon>Bacillota</taxon>
        <taxon>Clostridia</taxon>
        <taxon>Eubacteriales</taxon>
        <taxon>Clostridiaceae</taxon>
        <taxon>Clostridium</taxon>
    </lineage>
</organism>
<dbReference type="GO" id="GO:0033214">
    <property type="term" value="P:siderophore-iron import into cell"/>
    <property type="evidence" value="ECO:0007669"/>
    <property type="project" value="TreeGrafter"/>
</dbReference>
<dbReference type="Proteomes" id="UP000585258">
    <property type="component" value="Unassembled WGS sequence"/>
</dbReference>
<dbReference type="PANTHER" id="PTHR30472">
    <property type="entry name" value="FERRIC ENTEROBACTIN TRANSPORT SYSTEM PERMEASE PROTEIN"/>
    <property type="match status" value="1"/>
</dbReference>
<dbReference type="GO" id="GO:0005886">
    <property type="term" value="C:plasma membrane"/>
    <property type="evidence" value="ECO:0007669"/>
    <property type="project" value="UniProtKB-SubCell"/>
</dbReference>
<dbReference type="GO" id="GO:0022857">
    <property type="term" value="F:transmembrane transporter activity"/>
    <property type="evidence" value="ECO:0007669"/>
    <property type="project" value="InterPro"/>
</dbReference>
<feature type="transmembrane region" description="Helical" evidence="10">
    <location>
        <begin position="312"/>
        <end position="333"/>
    </location>
</feature>
<gene>
    <name evidence="11" type="ORF">H7E68_09695</name>
    <name evidence="12" type="ORF">SAMN04488529_11163</name>
</gene>
<reference evidence="11 14" key="2">
    <citation type="submission" date="2020-08" db="EMBL/GenBank/DDBJ databases">
        <title>Clostridia isolated from Swiss meat.</title>
        <authorList>
            <person name="Wambui J."/>
            <person name="Stevens M.J.A."/>
            <person name="Stephan R."/>
        </authorList>
    </citation>
    <scope>NUCLEOTIDE SEQUENCE [LARGE SCALE GENOMIC DNA]</scope>
    <source>
        <strain evidence="11 14">CM001</strain>
    </source>
</reference>
<keyword evidence="5" id="KW-0410">Iron transport</keyword>
<evidence type="ECO:0000256" key="1">
    <source>
        <dbReference type="ARBA" id="ARBA00004651"/>
    </source>
</evidence>
<dbReference type="PANTHER" id="PTHR30472:SF19">
    <property type="entry name" value="PETROBACTIN IMPORT SYSTEM PERMEASE PROTEIN YCLO"/>
    <property type="match status" value="1"/>
</dbReference>
<keyword evidence="8" id="KW-0408">Iron</keyword>
<sequence length="337" mass="37384">MKASANIKKISERKSNYNFKKESKLKKNICIIALMIIVFSFLFLTVGINFKHLDYAMSQRIPKLIAIIITGGCIAFSSIIFQTITNNNILTPSILGLDSLYILVQTIIVFFASVDSKFIVSKSNNFLLAVIIMIIASVLLYKILFEKSNNNIFFLLLVGVISGTLFKSISTFMQVVIDPNEYAALQNNLYASFASVNTEILLISSVIIIGIIPFIYDDIKTLDVIGLGKDQAINLGVDYDKIVKKMIVIVAILVSISTALVGPITFLGLLVTNVTKQLFKTYKHSYLIIASILISIVTLVGGQLLVERVFSFNTTLSVIINFIGGLYFIYLLLKESK</sequence>
<accession>A0A1H0ULE5</accession>
<feature type="transmembrane region" description="Helical" evidence="10">
    <location>
        <begin position="126"/>
        <end position="145"/>
    </location>
</feature>
<keyword evidence="13" id="KW-1185">Reference proteome</keyword>
<dbReference type="InterPro" id="IPR000522">
    <property type="entry name" value="ABC_transptr_permease_BtuC"/>
</dbReference>
<evidence type="ECO:0000313" key="12">
    <source>
        <dbReference type="EMBL" id="SDP66893.1"/>
    </source>
</evidence>
<evidence type="ECO:0000313" key="11">
    <source>
        <dbReference type="EMBL" id="MBB6715000.1"/>
    </source>
</evidence>
<evidence type="ECO:0000256" key="3">
    <source>
        <dbReference type="ARBA" id="ARBA00022448"/>
    </source>
</evidence>
<evidence type="ECO:0000256" key="10">
    <source>
        <dbReference type="SAM" id="Phobius"/>
    </source>
</evidence>
<dbReference type="SUPFAM" id="SSF81345">
    <property type="entry name" value="ABC transporter involved in vitamin B12 uptake, BtuC"/>
    <property type="match status" value="1"/>
</dbReference>
<dbReference type="STRING" id="94869.SAMN04488529_11163"/>
<keyword evidence="3" id="KW-0813">Transport</keyword>
<reference evidence="12 13" key="1">
    <citation type="submission" date="2016-10" db="EMBL/GenBank/DDBJ databases">
        <authorList>
            <person name="de Groot N.N."/>
        </authorList>
    </citation>
    <scope>NUCLEOTIDE SEQUENCE [LARGE SCALE GENOMIC DNA]</scope>
    <source>
        <strain evidence="12 13">DSM 12272</strain>
    </source>
</reference>
<protein>
    <submittedName>
        <fullName evidence="11">Iron chelate uptake ABC transporter family permease subunit</fullName>
    </submittedName>
    <submittedName>
        <fullName evidence="12">Iron complex transport system permease protein</fullName>
    </submittedName>
</protein>
<feature type="transmembrane region" description="Helical" evidence="10">
    <location>
        <begin position="29"/>
        <end position="50"/>
    </location>
</feature>
<evidence type="ECO:0000313" key="14">
    <source>
        <dbReference type="Proteomes" id="UP000585258"/>
    </source>
</evidence>
<feature type="transmembrane region" description="Helical" evidence="10">
    <location>
        <begin position="93"/>
        <end position="114"/>
    </location>
</feature>
<dbReference type="InterPro" id="IPR037294">
    <property type="entry name" value="ABC_BtuC-like"/>
</dbReference>
<evidence type="ECO:0000256" key="9">
    <source>
        <dbReference type="ARBA" id="ARBA00023136"/>
    </source>
</evidence>
<dbReference type="EMBL" id="JACKWY010000004">
    <property type="protein sequence ID" value="MBB6715000.1"/>
    <property type="molecule type" value="Genomic_DNA"/>
</dbReference>
<evidence type="ECO:0000256" key="8">
    <source>
        <dbReference type="ARBA" id="ARBA00023004"/>
    </source>
</evidence>
<keyword evidence="4" id="KW-1003">Cell membrane</keyword>
<dbReference type="CDD" id="cd06550">
    <property type="entry name" value="TM_ABC_iron-siderophores_like"/>
    <property type="match status" value="1"/>
</dbReference>
<evidence type="ECO:0000313" key="13">
    <source>
        <dbReference type="Proteomes" id="UP000198597"/>
    </source>
</evidence>
<evidence type="ECO:0000256" key="2">
    <source>
        <dbReference type="ARBA" id="ARBA00007935"/>
    </source>
</evidence>
<evidence type="ECO:0000256" key="7">
    <source>
        <dbReference type="ARBA" id="ARBA00022989"/>
    </source>
</evidence>
<feature type="transmembrane region" description="Helical" evidence="10">
    <location>
        <begin position="246"/>
        <end position="274"/>
    </location>
</feature>
<dbReference type="OrthoDB" id="9796260at2"/>
<dbReference type="FunFam" id="1.10.3470.10:FF:000004">
    <property type="entry name" value="Iron compound ABC transporter, permease"/>
    <property type="match status" value="1"/>
</dbReference>
<keyword evidence="6 10" id="KW-0812">Transmembrane</keyword>
<keyword evidence="5" id="KW-0406">Ion transport</keyword>
<dbReference type="Gene3D" id="1.10.3470.10">
    <property type="entry name" value="ABC transporter involved in vitamin B12 uptake, BtuC"/>
    <property type="match status" value="1"/>
</dbReference>
<dbReference type="AlphaFoldDB" id="A0A1H0ULE5"/>
<evidence type="ECO:0000256" key="4">
    <source>
        <dbReference type="ARBA" id="ARBA00022475"/>
    </source>
</evidence>
<dbReference type="Proteomes" id="UP000198597">
    <property type="component" value="Unassembled WGS sequence"/>
</dbReference>
<name>A0A1H0ULE5_9CLOT</name>
<evidence type="ECO:0000256" key="5">
    <source>
        <dbReference type="ARBA" id="ARBA00022496"/>
    </source>
</evidence>
<dbReference type="Pfam" id="PF01032">
    <property type="entry name" value="FecCD"/>
    <property type="match status" value="1"/>
</dbReference>
<feature type="transmembrane region" description="Helical" evidence="10">
    <location>
        <begin position="151"/>
        <end position="177"/>
    </location>
</feature>
<feature type="transmembrane region" description="Helical" evidence="10">
    <location>
        <begin position="189"/>
        <end position="216"/>
    </location>
</feature>
<evidence type="ECO:0000256" key="6">
    <source>
        <dbReference type="ARBA" id="ARBA00022692"/>
    </source>
</evidence>
<feature type="transmembrane region" description="Helical" evidence="10">
    <location>
        <begin position="62"/>
        <end position="81"/>
    </location>
</feature>
<feature type="transmembrane region" description="Helical" evidence="10">
    <location>
        <begin position="286"/>
        <end position="306"/>
    </location>
</feature>
<keyword evidence="9 10" id="KW-0472">Membrane</keyword>
<comment type="similarity">
    <text evidence="2">Belongs to the binding-protein-dependent transport system permease family. FecCD subfamily.</text>
</comment>
<keyword evidence="7 10" id="KW-1133">Transmembrane helix</keyword>